<dbReference type="PANTHER" id="PTHR35394:SF5">
    <property type="entry name" value="DUF3176 DOMAIN-CONTAINING PROTEIN"/>
    <property type="match status" value="1"/>
</dbReference>
<evidence type="ECO:0000256" key="2">
    <source>
        <dbReference type="SAM" id="Phobius"/>
    </source>
</evidence>
<protein>
    <submittedName>
        <fullName evidence="3">Uncharacterized protein</fullName>
    </submittedName>
</protein>
<keyword evidence="2" id="KW-0812">Transmembrane</keyword>
<name>A0ABR1SNM2_9PEZI</name>
<reference evidence="3 4" key="1">
    <citation type="submission" date="2023-01" db="EMBL/GenBank/DDBJ databases">
        <title>Analysis of 21 Apiospora genomes using comparative genomics revels a genus with tremendous synthesis potential of carbohydrate active enzymes and secondary metabolites.</title>
        <authorList>
            <person name="Sorensen T."/>
        </authorList>
    </citation>
    <scope>NUCLEOTIDE SEQUENCE [LARGE SCALE GENOMIC DNA]</scope>
    <source>
        <strain evidence="3 4">CBS 20057</strain>
    </source>
</reference>
<keyword evidence="4" id="KW-1185">Reference proteome</keyword>
<feature type="compositionally biased region" description="Polar residues" evidence="1">
    <location>
        <begin position="37"/>
        <end position="56"/>
    </location>
</feature>
<organism evidence="3 4">
    <name type="scientific">Apiospora marii</name>
    <dbReference type="NCBI Taxonomy" id="335849"/>
    <lineage>
        <taxon>Eukaryota</taxon>
        <taxon>Fungi</taxon>
        <taxon>Dikarya</taxon>
        <taxon>Ascomycota</taxon>
        <taxon>Pezizomycotina</taxon>
        <taxon>Sordariomycetes</taxon>
        <taxon>Xylariomycetidae</taxon>
        <taxon>Amphisphaeriales</taxon>
        <taxon>Apiosporaceae</taxon>
        <taxon>Apiospora</taxon>
    </lineage>
</organism>
<keyword evidence="2" id="KW-1133">Transmembrane helix</keyword>
<dbReference type="InterPro" id="IPR021514">
    <property type="entry name" value="DUF3176"/>
</dbReference>
<comment type="caution">
    <text evidence="3">The sequence shown here is derived from an EMBL/GenBank/DDBJ whole genome shotgun (WGS) entry which is preliminary data.</text>
</comment>
<evidence type="ECO:0000313" key="4">
    <source>
        <dbReference type="Proteomes" id="UP001396898"/>
    </source>
</evidence>
<feature type="transmembrane region" description="Helical" evidence="2">
    <location>
        <begin position="85"/>
        <end position="105"/>
    </location>
</feature>
<keyword evidence="2" id="KW-0472">Membrane</keyword>
<sequence length="566" mass="63155">MERSSPDLEVSTACTEDEQLPTQHIPEQDPASEDGSLLSNHLDSIIDEQSPSSACPDNNIEEEKKKKGNTTNDRSSWSLLWEFELWTWFGSVSCFIAIIVVLAILSNKESPNWYFEITPNAVIQLLATFSQALLMASVSAGMGQKKWLRMLSVRPMIDFHRLDQSSRGPWGSLVLLISRRGGPMAFEYGFDPELMPGPYIALFSPPHTEFIAKAHCGTGNCTWESYETLAVCNTCKDLSSSLNRTRHDEKYSYTLPNGFGTSPRIGLDTVLNMTTSENANTLTREFWKSVAFSNNGSQLLSVFAVGSSPGVPPARPDNHIPDNRVSALPVAHECLLQYCLREMRATWTNNTFNETIVYTWTNQSQGSSYLTWSSPYVFTSSKTGMTFYIHNDALKTTSNWLTQFLNGSVIVADSLPGPPFSSTEFSGAVWRAMNSSATGFPDLMDNLANRLSLSLREFPYQPIAVGQSSTASYIAFVRWWWLALPIFELVASLFFLVVIMVETKKAGMAPWRNDILASFFYGFDHRPVVRDKSHGLEEEARQLLAEFRRDESGGGRLVAAGMTDSK</sequence>
<proteinExistence type="predicted"/>
<feature type="transmembrane region" description="Helical" evidence="2">
    <location>
        <begin position="117"/>
        <end position="142"/>
    </location>
</feature>
<dbReference type="Pfam" id="PF11374">
    <property type="entry name" value="DUF3176"/>
    <property type="match status" value="1"/>
</dbReference>
<dbReference type="Proteomes" id="UP001396898">
    <property type="component" value="Unassembled WGS sequence"/>
</dbReference>
<evidence type="ECO:0000256" key="1">
    <source>
        <dbReference type="SAM" id="MobiDB-lite"/>
    </source>
</evidence>
<dbReference type="PANTHER" id="PTHR35394">
    <property type="entry name" value="DUF3176 DOMAIN-CONTAINING PROTEIN"/>
    <property type="match status" value="1"/>
</dbReference>
<evidence type="ECO:0000313" key="3">
    <source>
        <dbReference type="EMBL" id="KAK8035797.1"/>
    </source>
</evidence>
<feature type="region of interest" description="Disordered" evidence="1">
    <location>
        <begin position="1"/>
        <end position="73"/>
    </location>
</feature>
<accession>A0ABR1SNM2</accession>
<dbReference type="EMBL" id="JAQQWI010000005">
    <property type="protein sequence ID" value="KAK8035797.1"/>
    <property type="molecule type" value="Genomic_DNA"/>
</dbReference>
<gene>
    <name evidence="3" type="ORF">PG991_001870</name>
</gene>
<feature type="transmembrane region" description="Helical" evidence="2">
    <location>
        <begin position="479"/>
        <end position="501"/>
    </location>
</feature>